<dbReference type="CDD" id="cd01650">
    <property type="entry name" value="RT_nLTR_like"/>
    <property type="match status" value="1"/>
</dbReference>
<feature type="domain" description="Reverse transcriptase" evidence="1">
    <location>
        <begin position="186"/>
        <end position="460"/>
    </location>
</feature>
<evidence type="ECO:0000259" key="1">
    <source>
        <dbReference type="PROSITE" id="PS50878"/>
    </source>
</evidence>
<accession>A0A6C0C7B7</accession>
<dbReference type="SUPFAM" id="SSF56672">
    <property type="entry name" value="DNA/RNA polymerases"/>
    <property type="match status" value="1"/>
</dbReference>
<dbReference type="AlphaFoldDB" id="A0A6C0C7B7"/>
<dbReference type="Gene3D" id="3.10.10.10">
    <property type="entry name" value="HIV Type 1 Reverse Transcriptase, subunit A, domain 1"/>
    <property type="match status" value="1"/>
</dbReference>
<evidence type="ECO:0000313" key="2">
    <source>
        <dbReference type="EMBL" id="QHT00002.1"/>
    </source>
</evidence>
<dbReference type="PROSITE" id="PS50878">
    <property type="entry name" value="RT_POL"/>
    <property type="match status" value="1"/>
</dbReference>
<sequence>MGALFDQDVREKETFVDMSDYSKFQIMEYIKAHRTKNINFPENFRNVMKMIELNNTKLLPMAMELYYKLFEIFGEYHNTGPKKNTFYKKIYFIKPNFSATQVNEKYKIDMEMFKIKQLTPFNDQLLQIKRPDLAMITADIRLDEYDESFNDVLAKKDMMGISKRILRDIPEYLKMRFINVYNRILHNPELIKGSCLSKGSYVYKVAKKGATDNINSFRPISSLPNVVNQFHRILNIRLSNYMLANKYLDVNIQKGGVSGQAVPIVSQYFKLKNVIKHANKNGKPCVVVFIDITNAFGSINKSVLYKILGMYNVDERLIRYLSVFYDNLEYYVEINSVGQLYKWGDGLIQGCSLSPLLFVIALNYILKTIDEKYKGVCGYDFTDKIKILLTAFMDDIAIVCNNVASAQLIFDDLCGLFDMLGLQINKEKCGIMTINEPTVPIKSLATIQKVDKYKYLGEYLTSNGDSSEAYAMLLTITMARLIRLNNNPKLDNANKIKMFETLILPQVQKKLMIMYDIGTSKRIKIASVIKTYVTKWGNVPSMNLFGDLIGLMSTSNDEVIQGIISENICRDDTLEHDIAISDYIFKNPCAGFGYGKVDDEFEVDAEIDALELIADN</sequence>
<name>A0A6C0C7B7_9ZZZZ</name>
<protein>
    <recommendedName>
        <fullName evidence="1">Reverse transcriptase domain-containing protein</fullName>
    </recommendedName>
</protein>
<dbReference type="InterPro" id="IPR043502">
    <property type="entry name" value="DNA/RNA_pol_sf"/>
</dbReference>
<proteinExistence type="predicted"/>
<dbReference type="Gene3D" id="3.30.70.270">
    <property type="match status" value="1"/>
</dbReference>
<organism evidence="2">
    <name type="scientific">viral metagenome</name>
    <dbReference type="NCBI Taxonomy" id="1070528"/>
    <lineage>
        <taxon>unclassified sequences</taxon>
        <taxon>metagenomes</taxon>
        <taxon>organismal metagenomes</taxon>
    </lineage>
</organism>
<reference evidence="2" key="1">
    <citation type="journal article" date="2020" name="Nature">
        <title>Giant virus diversity and host interactions through global metagenomics.</title>
        <authorList>
            <person name="Schulz F."/>
            <person name="Roux S."/>
            <person name="Paez-Espino D."/>
            <person name="Jungbluth S."/>
            <person name="Walsh D.A."/>
            <person name="Denef V.J."/>
            <person name="McMahon K.D."/>
            <person name="Konstantinidis K.T."/>
            <person name="Eloe-Fadrosh E.A."/>
            <person name="Kyrpides N.C."/>
            <person name="Woyke T."/>
        </authorList>
    </citation>
    <scope>NUCLEOTIDE SEQUENCE</scope>
    <source>
        <strain evidence="2">GVMAG-M-3300020192-26</strain>
    </source>
</reference>
<dbReference type="EMBL" id="MN739352">
    <property type="protein sequence ID" value="QHT00002.1"/>
    <property type="molecule type" value="Genomic_DNA"/>
</dbReference>
<dbReference type="InterPro" id="IPR000477">
    <property type="entry name" value="RT_dom"/>
</dbReference>
<dbReference type="PANTHER" id="PTHR47027">
    <property type="entry name" value="REVERSE TRANSCRIPTASE DOMAIN-CONTAINING PROTEIN"/>
    <property type="match status" value="1"/>
</dbReference>
<dbReference type="PANTHER" id="PTHR47027:SF20">
    <property type="entry name" value="REVERSE TRANSCRIPTASE-LIKE PROTEIN WITH RNA-DIRECTED DNA POLYMERASE DOMAIN"/>
    <property type="match status" value="1"/>
</dbReference>
<dbReference type="InterPro" id="IPR043128">
    <property type="entry name" value="Rev_trsase/Diguanyl_cyclase"/>
</dbReference>
<dbReference type="Pfam" id="PF00078">
    <property type="entry name" value="RVT_1"/>
    <property type="match status" value="1"/>
</dbReference>